<feature type="transmembrane region" description="Helical" evidence="6">
    <location>
        <begin position="173"/>
        <end position="194"/>
    </location>
</feature>
<organism evidence="7 8">
    <name type="scientific">Tessaracoccus rhinocerotis</name>
    <dbReference type="NCBI Taxonomy" id="1689449"/>
    <lineage>
        <taxon>Bacteria</taxon>
        <taxon>Bacillati</taxon>
        <taxon>Actinomycetota</taxon>
        <taxon>Actinomycetes</taxon>
        <taxon>Propionibacteriales</taxon>
        <taxon>Propionibacteriaceae</taxon>
        <taxon>Tessaracoccus</taxon>
    </lineage>
</organism>
<dbReference type="AlphaFoldDB" id="A0A553K0X9"/>
<dbReference type="CDD" id="cd06579">
    <property type="entry name" value="TM_PBP1_transp_AraH_like"/>
    <property type="match status" value="1"/>
</dbReference>
<dbReference type="Pfam" id="PF02653">
    <property type="entry name" value="BPD_transp_2"/>
    <property type="match status" value="1"/>
</dbReference>
<keyword evidence="3 6" id="KW-0812">Transmembrane</keyword>
<evidence type="ECO:0000256" key="3">
    <source>
        <dbReference type="ARBA" id="ARBA00022692"/>
    </source>
</evidence>
<gene>
    <name evidence="7" type="ORF">FOJ82_09950</name>
</gene>
<dbReference type="OrthoDB" id="9808136at2"/>
<feature type="transmembrane region" description="Helical" evidence="6">
    <location>
        <begin position="223"/>
        <end position="245"/>
    </location>
</feature>
<keyword evidence="2" id="KW-1003">Cell membrane</keyword>
<evidence type="ECO:0000256" key="1">
    <source>
        <dbReference type="ARBA" id="ARBA00004651"/>
    </source>
</evidence>
<dbReference type="GO" id="GO:0005886">
    <property type="term" value="C:plasma membrane"/>
    <property type="evidence" value="ECO:0007669"/>
    <property type="project" value="UniProtKB-SubCell"/>
</dbReference>
<evidence type="ECO:0000313" key="7">
    <source>
        <dbReference type="EMBL" id="TRY18339.1"/>
    </source>
</evidence>
<feature type="transmembrane region" description="Helical" evidence="6">
    <location>
        <begin position="136"/>
        <end position="153"/>
    </location>
</feature>
<evidence type="ECO:0000256" key="6">
    <source>
        <dbReference type="SAM" id="Phobius"/>
    </source>
</evidence>
<feature type="transmembrane region" description="Helical" evidence="6">
    <location>
        <begin position="281"/>
        <end position="299"/>
    </location>
</feature>
<feature type="transmembrane region" description="Helical" evidence="6">
    <location>
        <begin position="28"/>
        <end position="49"/>
    </location>
</feature>
<comment type="subcellular location">
    <subcellularLocation>
        <location evidence="1">Cell membrane</location>
        <topology evidence="1">Multi-pass membrane protein</topology>
    </subcellularLocation>
</comment>
<sequence>MSTATATSTYAAKATRFSGGLRAFVNEWMILFLFLALFAICAITIDRFLELGNLMNIARQISFLAIVALGQFFVILTAELDLSIGSSIGLQSVLLAGFVANSGFSVWAALALVLVTAVVIGVVNGLLVIHGNVPSFIATLVTMNVLTGIAFLYSRGLPISGLPSWLNYLGMGYFYSIPVPVYLMIIVTVFCYVFTMHTELGRSFFAVGGNKEAARLSGINVKFIGVLAFVLCSLLATIGSIGLTARTMSGSATLGDAMLFDVMTVVVLGGTSLFGGKGNVLGVVLAAFLTGVISNAMVLMSIDTYFQWIVKGAILITVVLIDVNSKRK</sequence>
<evidence type="ECO:0000256" key="2">
    <source>
        <dbReference type="ARBA" id="ARBA00022475"/>
    </source>
</evidence>
<feature type="transmembrane region" description="Helical" evidence="6">
    <location>
        <begin position="104"/>
        <end position="129"/>
    </location>
</feature>
<feature type="transmembrane region" description="Helical" evidence="6">
    <location>
        <begin position="305"/>
        <end position="323"/>
    </location>
</feature>
<keyword evidence="8" id="KW-1185">Reference proteome</keyword>
<evidence type="ECO:0000313" key="8">
    <source>
        <dbReference type="Proteomes" id="UP000317638"/>
    </source>
</evidence>
<dbReference type="InterPro" id="IPR001851">
    <property type="entry name" value="ABC_transp_permease"/>
</dbReference>
<accession>A0A553K0X9</accession>
<evidence type="ECO:0000256" key="4">
    <source>
        <dbReference type="ARBA" id="ARBA00022989"/>
    </source>
</evidence>
<comment type="caution">
    <text evidence="7">The sequence shown here is derived from an EMBL/GenBank/DDBJ whole genome shotgun (WGS) entry which is preliminary data.</text>
</comment>
<keyword evidence="5 6" id="KW-0472">Membrane</keyword>
<dbReference type="GO" id="GO:0022857">
    <property type="term" value="F:transmembrane transporter activity"/>
    <property type="evidence" value="ECO:0007669"/>
    <property type="project" value="InterPro"/>
</dbReference>
<reference evidence="7 8" key="1">
    <citation type="submission" date="2019-07" db="EMBL/GenBank/DDBJ databases">
        <authorList>
            <person name="Zhou L.-Y."/>
        </authorList>
    </citation>
    <scope>NUCLEOTIDE SEQUENCE [LARGE SCALE GENOMIC DNA]</scope>
    <source>
        <strain evidence="7 8">YIM 101269</strain>
    </source>
</reference>
<evidence type="ECO:0000256" key="5">
    <source>
        <dbReference type="ARBA" id="ARBA00023136"/>
    </source>
</evidence>
<dbReference type="RefSeq" id="WP_143938315.1">
    <property type="nucleotide sequence ID" value="NZ_VKKG01000003.1"/>
</dbReference>
<dbReference type="Proteomes" id="UP000317638">
    <property type="component" value="Unassembled WGS sequence"/>
</dbReference>
<feature type="transmembrane region" description="Helical" evidence="6">
    <location>
        <begin position="61"/>
        <end position="84"/>
    </location>
</feature>
<proteinExistence type="predicted"/>
<dbReference type="EMBL" id="VKKG01000003">
    <property type="protein sequence ID" value="TRY18339.1"/>
    <property type="molecule type" value="Genomic_DNA"/>
</dbReference>
<protein>
    <submittedName>
        <fullName evidence="7">ABC transporter permease</fullName>
    </submittedName>
</protein>
<name>A0A553K0X9_9ACTN</name>
<keyword evidence="4 6" id="KW-1133">Transmembrane helix</keyword>
<feature type="transmembrane region" description="Helical" evidence="6">
    <location>
        <begin position="257"/>
        <end position="274"/>
    </location>
</feature>
<dbReference type="PANTHER" id="PTHR32196">
    <property type="entry name" value="ABC TRANSPORTER PERMEASE PROTEIN YPHD-RELATED-RELATED"/>
    <property type="match status" value="1"/>
</dbReference>